<protein>
    <submittedName>
        <fullName evidence="1">Uncharacterized protein</fullName>
    </submittedName>
</protein>
<gene>
    <name evidence="1" type="ORF">EYF80_062211</name>
</gene>
<dbReference type="Proteomes" id="UP000314294">
    <property type="component" value="Unassembled WGS sequence"/>
</dbReference>
<reference evidence="1 2" key="1">
    <citation type="submission" date="2019-03" db="EMBL/GenBank/DDBJ databases">
        <title>First draft genome of Liparis tanakae, snailfish: a comprehensive survey of snailfish specific genes.</title>
        <authorList>
            <person name="Kim W."/>
            <person name="Song I."/>
            <person name="Jeong J.-H."/>
            <person name="Kim D."/>
            <person name="Kim S."/>
            <person name="Ryu S."/>
            <person name="Song J.Y."/>
            <person name="Lee S.K."/>
        </authorList>
    </citation>
    <scope>NUCLEOTIDE SEQUENCE [LARGE SCALE GENOMIC DNA]</scope>
    <source>
        <tissue evidence="1">Muscle</tissue>
    </source>
</reference>
<sequence length="66" mass="7148">MYTEYTMYPRVLHVPHSTEYTMYPVVHREHRGSDSLSGIFAASCRGSAALRLCGSAALRLCGAAAG</sequence>
<dbReference type="AlphaFoldDB" id="A0A4Z2EFT9"/>
<evidence type="ECO:0000313" key="1">
    <source>
        <dbReference type="EMBL" id="TNN27643.1"/>
    </source>
</evidence>
<accession>A0A4Z2EFT9</accession>
<name>A0A4Z2EFT9_9TELE</name>
<comment type="caution">
    <text evidence="1">The sequence shown here is derived from an EMBL/GenBank/DDBJ whole genome shotgun (WGS) entry which is preliminary data.</text>
</comment>
<organism evidence="1 2">
    <name type="scientific">Liparis tanakae</name>
    <name type="common">Tanaka's snailfish</name>
    <dbReference type="NCBI Taxonomy" id="230148"/>
    <lineage>
        <taxon>Eukaryota</taxon>
        <taxon>Metazoa</taxon>
        <taxon>Chordata</taxon>
        <taxon>Craniata</taxon>
        <taxon>Vertebrata</taxon>
        <taxon>Euteleostomi</taxon>
        <taxon>Actinopterygii</taxon>
        <taxon>Neopterygii</taxon>
        <taxon>Teleostei</taxon>
        <taxon>Neoteleostei</taxon>
        <taxon>Acanthomorphata</taxon>
        <taxon>Eupercaria</taxon>
        <taxon>Perciformes</taxon>
        <taxon>Cottioidei</taxon>
        <taxon>Cottales</taxon>
        <taxon>Liparidae</taxon>
        <taxon>Liparis</taxon>
    </lineage>
</organism>
<proteinExistence type="predicted"/>
<dbReference type="EMBL" id="SRLO01007960">
    <property type="protein sequence ID" value="TNN27643.1"/>
    <property type="molecule type" value="Genomic_DNA"/>
</dbReference>
<keyword evidence="2" id="KW-1185">Reference proteome</keyword>
<evidence type="ECO:0000313" key="2">
    <source>
        <dbReference type="Proteomes" id="UP000314294"/>
    </source>
</evidence>